<sequence length="68" mass="6950">MYELQVEGMSCGGCARSVTKSVQAVDAGAKVEVDLASKKVRIDSQASLEMVKAAIGDAGYPVTASATV</sequence>
<keyword evidence="4" id="KW-1185">Reference proteome</keyword>
<evidence type="ECO:0000313" key="4">
    <source>
        <dbReference type="Proteomes" id="UP000533905"/>
    </source>
</evidence>
<dbReference type="RefSeq" id="WP_171080154.1">
    <property type="nucleotide sequence ID" value="NZ_JABAIV010000001.1"/>
</dbReference>
<organism evidence="3 4">
    <name type="scientific">Telluria aromaticivorans</name>
    <dbReference type="NCBI Taxonomy" id="2725995"/>
    <lineage>
        <taxon>Bacteria</taxon>
        <taxon>Pseudomonadati</taxon>
        <taxon>Pseudomonadota</taxon>
        <taxon>Betaproteobacteria</taxon>
        <taxon>Burkholderiales</taxon>
        <taxon>Oxalobacteraceae</taxon>
        <taxon>Telluria group</taxon>
        <taxon>Telluria</taxon>
    </lineage>
</organism>
<evidence type="ECO:0000256" key="1">
    <source>
        <dbReference type="ARBA" id="ARBA00022723"/>
    </source>
</evidence>
<evidence type="ECO:0000313" key="3">
    <source>
        <dbReference type="EMBL" id="NNG21579.1"/>
    </source>
</evidence>
<dbReference type="Proteomes" id="UP000533905">
    <property type="component" value="Unassembled WGS sequence"/>
</dbReference>
<dbReference type="GO" id="GO:0046872">
    <property type="term" value="F:metal ion binding"/>
    <property type="evidence" value="ECO:0007669"/>
    <property type="project" value="UniProtKB-KW"/>
</dbReference>
<name>A0A7Y2NY36_9BURK</name>
<dbReference type="PROSITE" id="PS01047">
    <property type="entry name" value="HMA_1"/>
    <property type="match status" value="1"/>
</dbReference>
<dbReference type="CDD" id="cd00371">
    <property type="entry name" value="HMA"/>
    <property type="match status" value="1"/>
</dbReference>
<reference evidence="3 4" key="1">
    <citation type="submission" date="2020-04" db="EMBL/GenBank/DDBJ databases">
        <title>Massilia sp. nov., a cold adapted bacteria isolated from Arctic soil.</title>
        <authorList>
            <person name="Son J."/>
            <person name="Ka J.-O."/>
        </authorList>
    </citation>
    <scope>NUCLEOTIDE SEQUENCE [LARGE SCALE GENOMIC DNA]</scope>
    <source>
        <strain evidence="3 4">ML15P13</strain>
    </source>
</reference>
<dbReference type="PROSITE" id="PS50846">
    <property type="entry name" value="HMA_2"/>
    <property type="match status" value="1"/>
</dbReference>
<dbReference type="SUPFAM" id="SSF55008">
    <property type="entry name" value="HMA, heavy metal-associated domain"/>
    <property type="match status" value="1"/>
</dbReference>
<comment type="caution">
    <text evidence="3">The sequence shown here is derived from an EMBL/GenBank/DDBJ whole genome shotgun (WGS) entry which is preliminary data.</text>
</comment>
<proteinExistence type="predicted"/>
<evidence type="ECO:0000259" key="2">
    <source>
        <dbReference type="PROSITE" id="PS50846"/>
    </source>
</evidence>
<keyword evidence="1" id="KW-0479">Metal-binding</keyword>
<dbReference type="AlphaFoldDB" id="A0A7Y2NY36"/>
<dbReference type="Gene3D" id="3.30.70.100">
    <property type="match status" value="1"/>
</dbReference>
<protein>
    <submittedName>
        <fullName evidence="3">Heavy-metal-associated domain-containing protein</fullName>
    </submittedName>
</protein>
<dbReference type="InterPro" id="IPR036163">
    <property type="entry name" value="HMA_dom_sf"/>
</dbReference>
<dbReference type="InterPro" id="IPR017969">
    <property type="entry name" value="Heavy-metal-associated_CS"/>
</dbReference>
<dbReference type="EMBL" id="JABAIV010000001">
    <property type="protein sequence ID" value="NNG21579.1"/>
    <property type="molecule type" value="Genomic_DNA"/>
</dbReference>
<feature type="domain" description="HMA" evidence="2">
    <location>
        <begin position="1"/>
        <end position="63"/>
    </location>
</feature>
<accession>A0A7Y2NY36</accession>
<dbReference type="InterPro" id="IPR006121">
    <property type="entry name" value="HMA_dom"/>
</dbReference>
<dbReference type="Pfam" id="PF00403">
    <property type="entry name" value="HMA"/>
    <property type="match status" value="1"/>
</dbReference>
<gene>
    <name evidence="3" type="ORF">HGB41_00980</name>
</gene>